<comment type="caution">
    <text evidence="2">The sequence shown here is derived from an EMBL/GenBank/DDBJ whole genome shotgun (WGS) entry which is preliminary data.</text>
</comment>
<reference evidence="2 3" key="1">
    <citation type="submission" date="2024-05" db="EMBL/GenBank/DDBJ databases">
        <title>A draft genome resource for the thread blight pathogen Marasmius tenuissimus strain MS-2.</title>
        <authorList>
            <person name="Yulfo-Soto G.E."/>
            <person name="Baruah I.K."/>
            <person name="Amoako-Attah I."/>
            <person name="Bukari Y."/>
            <person name="Meinhardt L.W."/>
            <person name="Bailey B.A."/>
            <person name="Cohen S.P."/>
        </authorList>
    </citation>
    <scope>NUCLEOTIDE SEQUENCE [LARGE SCALE GENOMIC DNA]</scope>
    <source>
        <strain evidence="2 3">MS-2</strain>
    </source>
</reference>
<accession>A0ABR3A3G9</accession>
<sequence length="213" mass="23487">MSSFRSQLLKIASTLVKTHGFTRKALADSVLHLPEREARQEPLSDLAVSALFGTGDMGRVALINAWLDEGLNHMRKVPTSSTRDVLLARLSYNRDVLRDLPEAFALLCSPESGWPPVDPRPALKHAATIANETCLITQDRALQLDWYAKRASLATVYSAAELHQLSSPETAEAFLDNLLNSSETVNSAFREATLFSSYVYKSWGGILRSKGIL</sequence>
<keyword evidence="3" id="KW-1185">Reference proteome</keyword>
<dbReference type="Pfam" id="PF08511">
    <property type="entry name" value="COQ9"/>
    <property type="match status" value="1"/>
</dbReference>
<evidence type="ECO:0000313" key="3">
    <source>
        <dbReference type="Proteomes" id="UP001437256"/>
    </source>
</evidence>
<evidence type="ECO:0000313" key="2">
    <source>
        <dbReference type="EMBL" id="KAL0067891.1"/>
    </source>
</evidence>
<gene>
    <name evidence="2" type="ORF">AAF712_005059</name>
</gene>
<protein>
    <recommendedName>
        <fullName evidence="1">COQ9 C-terminal domain-containing protein</fullName>
    </recommendedName>
</protein>
<dbReference type="InterPro" id="IPR013718">
    <property type="entry name" value="COQ9_C"/>
</dbReference>
<evidence type="ECO:0000259" key="1">
    <source>
        <dbReference type="Pfam" id="PF08511"/>
    </source>
</evidence>
<dbReference type="EMBL" id="JBBXMP010000022">
    <property type="protein sequence ID" value="KAL0067891.1"/>
    <property type="molecule type" value="Genomic_DNA"/>
</dbReference>
<name>A0ABR3A3G9_9AGAR</name>
<dbReference type="Proteomes" id="UP001437256">
    <property type="component" value="Unassembled WGS sequence"/>
</dbReference>
<feature type="domain" description="COQ9 C-terminal" evidence="1">
    <location>
        <begin position="122"/>
        <end position="182"/>
    </location>
</feature>
<organism evidence="2 3">
    <name type="scientific">Marasmius tenuissimus</name>
    <dbReference type="NCBI Taxonomy" id="585030"/>
    <lineage>
        <taxon>Eukaryota</taxon>
        <taxon>Fungi</taxon>
        <taxon>Dikarya</taxon>
        <taxon>Basidiomycota</taxon>
        <taxon>Agaricomycotina</taxon>
        <taxon>Agaricomycetes</taxon>
        <taxon>Agaricomycetidae</taxon>
        <taxon>Agaricales</taxon>
        <taxon>Marasmiineae</taxon>
        <taxon>Marasmiaceae</taxon>
        <taxon>Marasmius</taxon>
    </lineage>
</organism>
<proteinExistence type="predicted"/>